<dbReference type="EMBL" id="MLJW01007532">
    <property type="protein sequence ID" value="OIQ65183.1"/>
    <property type="molecule type" value="Genomic_DNA"/>
</dbReference>
<name>A0A1J5PBL2_9ZZZZ</name>
<sequence>MMLADPGFVVVQLIQVLQQFHVAFQGENRVLVHRMEGGEEDAAAKVGHGCFLFAC</sequence>
<accession>A0A1J5PBL2</accession>
<organism evidence="1">
    <name type="scientific">mine drainage metagenome</name>
    <dbReference type="NCBI Taxonomy" id="410659"/>
    <lineage>
        <taxon>unclassified sequences</taxon>
        <taxon>metagenomes</taxon>
        <taxon>ecological metagenomes</taxon>
    </lineage>
</organism>
<dbReference type="AlphaFoldDB" id="A0A1J5PBL2"/>
<reference evidence="1" key="1">
    <citation type="submission" date="2016-10" db="EMBL/GenBank/DDBJ databases">
        <title>Sequence of Gallionella enrichment culture.</title>
        <authorList>
            <person name="Poehlein A."/>
            <person name="Muehling M."/>
            <person name="Daniel R."/>
        </authorList>
    </citation>
    <scope>NUCLEOTIDE SEQUENCE</scope>
</reference>
<evidence type="ECO:0000313" key="1">
    <source>
        <dbReference type="EMBL" id="OIQ65183.1"/>
    </source>
</evidence>
<protein>
    <submittedName>
        <fullName evidence="1">Uncharacterized protein</fullName>
    </submittedName>
</protein>
<gene>
    <name evidence="1" type="ORF">GALL_532600</name>
</gene>
<proteinExistence type="predicted"/>
<comment type="caution">
    <text evidence="1">The sequence shown here is derived from an EMBL/GenBank/DDBJ whole genome shotgun (WGS) entry which is preliminary data.</text>
</comment>